<dbReference type="Proteomes" id="UP000772618">
    <property type="component" value="Unassembled WGS sequence"/>
</dbReference>
<evidence type="ECO:0000313" key="1">
    <source>
        <dbReference type="EMBL" id="MBT1703920.1"/>
    </source>
</evidence>
<sequence length="149" mass="17247">MAQTKPVLVTESYLHIIKEEFPTSIPTNDAQISTRLVGNNSSFRIISSFTYGKRTRLSLTLKDEFINHFVMVKGLLEFSRSKDYQFSYNVAERSFLVDFDESLEDGLKELLTFVSARLSEEIRFKKALTQIREIEARHKEELAALYKAL</sequence>
<reference evidence="1 2" key="1">
    <citation type="submission" date="2021-05" db="EMBL/GenBank/DDBJ databases">
        <title>A Polyphasic approach of four new species of the genus Ohtaekwangia: Ohtaekwangia histidinii sp. nov., Ohtaekwangia cretensis sp. nov., Ohtaekwangia indiensis sp. nov., Ohtaekwangia reichenbachii sp. nov. from diverse environment.</title>
        <authorList>
            <person name="Octaviana S."/>
        </authorList>
    </citation>
    <scope>NUCLEOTIDE SEQUENCE [LARGE SCALE GENOMIC DNA]</scope>
    <source>
        <strain evidence="1 2">PWU20</strain>
    </source>
</reference>
<organism evidence="1 2">
    <name type="scientific">Chryseosolibacter indicus</name>
    <dbReference type="NCBI Taxonomy" id="2782351"/>
    <lineage>
        <taxon>Bacteria</taxon>
        <taxon>Pseudomonadati</taxon>
        <taxon>Bacteroidota</taxon>
        <taxon>Cytophagia</taxon>
        <taxon>Cytophagales</taxon>
        <taxon>Chryseotaleaceae</taxon>
        <taxon>Chryseosolibacter</taxon>
    </lineage>
</organism>
<accession>A0ABS5VR34</accession>
<protein>
    <submittedName>
        <fullName evidence="1">Uncharacterized protein</fullName>
    </submittedName>
</protein>
<evidence type="ECO:0000313" key="2">
    <source>
        <dbReference type="Proteomes" id="UP000772618"/>
    </source>
</evidence>
<dbReference type="RefSeq" id="WP_254153881.1">
    <property type="nucleotide sequence ID" value="NZ_JAHESD010000022.1"/>
</dbReference>
<comment type="caution">
    <text evidence="1">The sequence shown here is derived from an EMBL/GenBank/DDBJ whole genome shotgun (WGS) entry which is preliminary data.</text>
</comment>
<name>A0ABS5VR34_9BACT</name>
<proteinExistence type="predicted"/>
<keyword evidence="2" id="KW-1185">Reference proteome</keyword>
<dbReference type="EMBL" id="JAHESD010000022">
    <property type="protein sequence ID" value="MBT1703920.1"/>
    <property type="molecule type" value="Genomic_DNA"/>
</dbReference>
<gene>
    <name evidence="1" type="ORF">KK060_11550</name>
</gene>